<dbReference type="Proteomes" id="UP000887565">
    <property type="component" value="Unplaced"/>
</dbReference>
<organism evidence="1 2">
    <name type="scientific">Romanomermis culicivorax</name>
    <name type="common">Nematode worm</name>
    <dbReference type="NCBI Taxonomy" id="13658"/>
    <lineage>
        <taxon>Eukaryota</taxon>
        <taxon>Metazoa</taxon>
        <taxon>Ecdysozoa</taxon>
        <taxon>Nematoda</taxon>
        <taxon>Enoplea</taxon>
        <taxon>Dorylaimia</taxon>
        <taxon>Mermithida</taxon>
        <taxon>Mermithoidea</taxon>
        <taxon>Mermithidae</taxon>
        <taxon>Romanomermis</taxon>
    </lineage>
</organism>
<keyword evidence="1" id="KW-1185">Reference proteome</keyword>
<protein>
    <submittedName>
        <fullName evidence="2">Uncharacterized protein</fullName>
    </submittedName>
</protein>
<proteinExistence type="predicted"/>
<dbReference type="AlphaFoldDB" id="A0A915ILN1"/>
<reference evidence="2" key="1">
    <citation type="submission" date="2022-11" db="UniProtKB">
        <authorList>
            <consortium name="WormBaseParasite"/>
        </authorList>
    </citation>
    <scope>IDENTIFICATION</scope>
</reference>
<name>A0A915ILN1_ROMCU</name>
<evidence type="ECO:0000313" key="2">
    <source>
        <dbReference type="WBParaSite" id="nRc.2.0.1.t14876-RA"/>
    </source>
</evidence>
<evidence type="ECO:0000313" key="1">
    <source>
        <dbReference type="Proteomes" id="UP000887565"/>
    </source>
</evidence>
<dbReference type="WBParaSite" id="nRc.2.0.1.t14876-RA">
    <property type="protein sequence ID" value="nRc.2.0.1.t14876-RA"/>
    <property type="gene ID" value="nRc.2.0.1.g14876"/>
</dbReference>
<accession>A0A915ILN1</accession>
<sequence>MCDLCDATILVDDKHQKGWVQQHIKSAPDQSLVNKSESRPTQSFIGDALANAEAKTRASKEFELNLTQVLFQAGIPIFELYMYELEKTNSTTIM</sequence>